<evidence type="ECO:0000313" key="7">
    <source>
        <dbReference type="EMBL" id="NDL68578.1"/>
    </source>
</evidence>
<dbReference type="SMART" id="SM00304">
    <property type="entry name" value="HAMP"/>
    <property type="match status" value="1"/>
</dbReference>
<reference evidence="7 8" key="1">
    <citation type="submission" date="2020-01" db="EMBL/GenBank/DDBJ databases">
        <title>Anaeroalcalibacter tamaniensis gen. nov., sp. nov., moderately halophilic strictly anaerobic fermenter bacterium from mud volcano of Taman peninsula.</title>
        <authorList>
            <person name="Frolova A."/>
            <person name="Merkel A.Y."/>
            <person name="Slobodkin A.I."/>
        </authorList>
    </citation>
    <scope>NUCLEOTIDE SEQUENCE [LARGE SCALE GENOMIC DNA]</scope>
    <source>
        <strain evidence="7 8">F-3ap</strain>
    </source>
</reference>
<dbReference type="Proteomes" id="UP000461585">
    <property type="component" value="Unassembled WGS sequence"/>
</dbReference>
<keyword evidence="5" id="KW-0812">Transmembrane</keyword>
<dbReference type="CDD" id="cd06225">
    <property type="entry name" value="HAMP"/>
    <property type="match status" value="1"/>
</dbReference>
<name>A0A7X5HXP1_9FIRM</name>
<feature type="coiled-coil region" evidence="4">
    <location>
        <begin position="355"/>
        <end position="392"/>
    </location>
</feature>
<dbReference type="Pfam" id="PF00672">
    <property type="entry name" value="HAMP"/>
    <property type="match status" value="1"/>
</dbReference>
<dbReference type="SUPFAM" id="SSF158472">
    <property type="entry name" value="HAMP domain-like"/>
    <property type="match status" value="1"/>
</dbReference>
<evidence type="ECO:0000259" key="6">
    <source>
        <dbReference type="PROSITE" id="PS50885"/>
    </source>
</evidence>
<dbReference type="AlphaFoldDB" id="A0A7X5HXP1"/>
<evidence type="ECO:0000256" key="4">
    <source>
        <dbReference type="SAM" id="Coils"/>
    </source>
</evidence>
<evidence type="ECO:0000256" key="1">
    <source>
        <dbReference type="ARBA" id="ARBA00004370"/>
    </source>
</evidence>
<evidence type="ECO:0000256" key="3">
    <source>
        <dbReference type="ARBA" id="ARBA00022679"/>
    </source>
</evidence>
<comment type="caution">
    <text evidence="7">The sequence shown here is derived from an EMBL/GenBank/DDBJ whole genome shotgun (WGS) entry which is preliminary data.</text>
</comment>
<keyword evidence="4" id="KW-0175">Coiled coil</keyword>
<proteinExistence type="predicted"/>
<feature type="transmembrane region" description="Helical" evidence="5">
    <location>
        <begin position="26"/>
        <end position="46"/>
    </location>
</feature>
<keyword evidence="3" id="KW-0808">Transferase</keyword>
<dbReference type="Gene3D" id="6.10.340.10">
    <property type="match status" value="1"/>
</dbReference>
<feature type="transmembrane region" description="Helical" evidence="5">
    <location>
        <begin position="294"/>
        <end position="318"/>
    </location>
</feature>
<accession>A0A7X5HXP1</accession>
<evidence type="ECO:0000256" key="5">
    <source>
        <dbReference type="SAM" id="Phobius"/>
    </source>
</evidence>
<dbReference type="Pfam" id="PF06580">
    <property type="entry name" value="His_kinase"/>
    <property type="match status" value="1"/>
</dbReference>
<dbReference type="SUPFAM" id="SSF55874">
    <property type="entry name" value="ATPase domain of HSP90 chaperone/DNA topoisomerase II/histidine kinase"/>
    <property type="match status" value="1"/>
</dbReference>
<evidence type="ECO:0000256" key="2">
    <source>
        <dbReference type="ARBA" id="ARBA00022553"/>
    </source>
</evidence>
<keyword evidence="8" id="KW-1185">Reference proteome</keyword>
<keyword evidence="5" id="KW-1133">Transmembrane helix</keyword>
<dbReference type="GO" id="GO:0016020">
    <property type="term" value="C:membrane"/>
    <property type="evidence" value="ECO:0007669"/>
    <property type="project" value="UniProtKB-SubCell"/>
</dbReference>
<comment type="subcellular location">
    <subcellularLocation>
        <location evidence="1">Membrane</location>
    </subcellularLocation>
</comment>
<organism evidence="7 8">
    <name type="scientific">Anaerotalea alkaliphila</name>
    <dbReference type="NCBI Taxonomy" id="2662126"/>
    <lineage>
        <taxon>Bacteria</taxon>
        <taxon>Bacillati</taxon>
        <taxon>Bacillota</taxon>
        <taxon>Clostridia</taxon>
        <taxon>Eubacteriales</taxon>
        <taxon>Anaerotalea</taxon>
    </lineage>
</organism>
<dbReference type="GO" id="GO:0000155">
    <property type="term" value="F:phosphorelay sensor kinase activity"/>
    <property type="evidence" value="ECO:0007669"/>
    <property type="project" value="InterPro"/>
</dbReference>
<feature type="domain" description="HAMP" evidence="6">
    <location>
        <begin position="318"/>
        <end position="370"/>
    </location>
</feature>
<keyword evidence="2" id="KW-0597">Phosphoprotein</keyword>
<dbReference type="RefSeq" id="WP_162371299.1">
    <property type="nucleotide sequence ID" value="NZ_JAAEEH010000046.1"/>
</dbReference>
<dbReference type="EMBL" id="JAAEEH010000046">
    <property type="protein sequence ID" value="NDL68578.1"/>
    <property type="molecule type" value="Genomic_DNA"/>
</dbReference>
<dbReference type="Gene3D" id="3.30.565.10">
    <property type="entry name" value="Histidine kinase-like ATPase, C-terminal domain"/>
    <property type="match status" value="1"/>
</dbReference>
<gene>
    <name evidence="7" type="ORF">GXN74_12605</name>
</gene>
<keyword evidence="5" id="KW-0472">Membrane</keyword>
<dbReference type="InterPro" id="IPR003660">
    <property type="entry name" value="HAMP_dom"/>
</dbReference>
<protein>
    <submittedName>
        <fullName evidence="7">Sensor histidine kinase</fullName>
    </submittedName>
</protein>
<dbReference type="InterPro" id="IPR010559">
    <property type="entry name" value="Sig_transdc_His_kin_internal"/>
</dbReference>
<dbReference type="InterPro" id="IPR050640">
    <property type="entry name" value="Bact_2-comp_sensor_kinase"/>
</dbReference>
<evidence type="ECO:0000313" key="8">
    <source>
        <dbReference type="Proteomes" id="UP000461585"/>
    </source>
</evidence>
<keyword evidence="7" id="KW-0418">Kinase</keyword>
<dbReference type="InterPro" id="IPR036890">
    <property type="entry name" value="HATPase_C_sf"/>
</dbReference>
<dbReference type="PANTHER" id="PTHR34220">
    <property type="entry name" value="SENSOR HISTIDINE KINASE YPDA"/>
    <property type="match status" value="1"/>
</dbReference>
<dbReference type="PROSITE" id="PS50885">
    <property type="entry name" value="HAMP"/>
    <property type="match status" value="1"/>
</dbReference>
<dbReference type="PANTHER" id="PTHR34220:SF7">
    <property type="entry name" value="SENSOR HISTIDINE KINASE YPDA"/>
    <property type="match status" value="1"/>
</dbReference>
<sequence>MDGKWHVVERGRRWFASRKLKEKVRILFLGVITLYVLLFFFLYSFLIQKNMLEYALESNRSTMAAIGKNLEVELETTSAMSQLIMRNRDVVEYLKKDASKDPRLAYNATVAVFDISNTFRNVSSIYLFKNNGETLHISRGVTRVDMAVVRDPSWNWEIRQKDGGYVLRVDGDGAFSSPSGEPLVSFLRMVNDIETQQPLGMMAINLSRGLLDGTYSEMEGEGRQFAYMDPSRGWLWDEPVDLGGLSPGDEDFEQTHGGNWWRPWIASCHRVPDTPFVLAGRETVSINRFLSAEAAVSMAAVVLLTFASLGGLGLFLSIHITRPIERLSASMDQVKDGWLRRVSIELPDDEIGHLKDRYNNMLVEINRLIEALLEKEQAMRQAELEILQEQIKPHFLYNTLETIGYLALQGKREEAYEAIETLGAFYRKFLNQGNPEISLREEVAIVRDYLKLQKLRYEEVFEDAYELQEDLLEYKVPKLILQPLVENSLYHGLRPKGEPGIIRISVYAREGMLHICVYDNGVGMDQATREALLGGENSKSFGFKGTLDRIRHFCAREDVVEVDSREGEYSRVDIRMPLERGGTGYVQGHDHR</sequence>